<keyword evidence="4" id="KW-1185">Reference proteome</keyword>
<dbReference type="OrthoDB" id="1119147at2"/>
<feature type="chain" id="PRO_5013290871" description="DUF4440 domain-containing protein" evidence="1">
    <location>
        <begin position="19"/>
        <end position="140"/>
    </location>
</feature>
<evidence type="ECO:0000259" key="2">
    <source>
        <dbReference type="Pfam" id="PF14534"/>
    </source>
</evidence>
<organism evidence="3 4">
    <name type="scientific">Cnuella takakiae</name>
    <dbReference type="NCBI Taxonomy" id="1302690"/>
    <lineage>
        <taxon>Bacteria</taxon>
        <taxon>Pseudomonadati</taxon>
        <taxon>Bacteroidota</taxon>
        <taxon>Chitinophagia</taxon>
        <taxon>Chitinophagales</taxon>
        <taxon>Chitinophagaceae</taxon>
        <taxon>Cnuella</taxon>
    </lineage>
</organism>
<evidence type="ECO:0000313" key="4">
    <source>
        <dbReference type="Proteomes" id="UP000184368"/>
    </source>
</evidence>
<feature type="domain" description="DUF4440" evidence="2">
    <location>
        <begin position="43"/>
        <end position="130"/>
    </location>
</feature>
<evidence type="ECO:0000256" key="1">
    <source>
        <dbReference type="SAM" id="SignalP"/>
    </source>
</evidence>
<dbReference type="SUPFAM" id="SSF54427">
    <property type="entry name" value="NTF2-like"/>
    <property type="match status" value="1"/>
</dbReference>
<sequence>MKLLFAIVLLFAAPCCRAQSKGPEQAIVRFFDGLALLNDTLIRENTTPDFLLLEHGEVWNCDTLLRRIAPLKGRTFKRVNEFKFIRTEQQGNTAWLAYDNKAYITVNNQQRTVHWLESATLKYNQGKWRIALLHSTRLPE</sequence>
<dbReference type="Proteomes" id="UP000184368">
    <property type="component" value="Unassembled WGS sequence"/>
</dbReference>
<protein>
    <recommendedName>
        <fullName evidence="2">DUF4440 domain-containing protein</fullName>
    </recommendedName>
</protein>
<proteinExistence type="predicted"/>
<evidence type="ECO:0000313" key="3">
    <source>
        <dbReference type="EMBL" id="SHF46459.1"/>
    </source>
</evidence>
<dbReference type="AlphaFoldDB" id="A0A1M5BVA4"/>
<dbReference type="InterPro" id="IPR027843">
    <property type="entry name" value="DUF4440"/>
</dbReference>
<dbReference type="Gene3D" id="3.10.450.50">
    <property type="match status" value="1"/>
</dbReference>
<dbReference type="Pfam" id="PF14534">
    <property type="entry name" value="DUF4440"/>
    <property type="match status" value="1"/>
</dbReference>
<feature type="signal peptide" evidence="1">
    <location>
        <begin position="1"/>
        <end position="18"/>
    </location>
</feature>
<gene>
    <name evidence="3" type="ORF">SAMN05444008_108112</name>
</gene>
<name>A0A1M5BVA4_9BACT</name>
<dbReference type="EMBL" id="FQUO01000008">
    <property type="protein sequence ID" value="SHF46459.1"/>
    <property type="molecule type" value="Genomic_DNA"/>
</dbReference>
<reference evidence="3 4" key="1">
    <citation type="submission" date="2016-11" db="EMBL/GenBank/DDBJ databases">
        <authorList>
            <person name="Jaros S."/>
            <person name="Januszkiewicz K."/>
            <person name="Wedrychowicz H."/>
        </authorList>
    </citation>
    <scope>NUCLEOTIDE SEQUENCE [LARGE SCALE GENOMIC DNA]</scope>
    <source>
        <strain evidence="3 4">DSM 26897</strain>
    </source>
</reference>
<keyword evidence="1" id="KW-0732">Signal</keyword>
<dbReference type="InterPro" id="IPR032710">
    <property type="entry name" value="NTF2-like_dom_sf"/>
</dbReference>
<dbReference type="RefSeq" id="WP_073043358.1">
    <property type="nucleotide sequence ID" value="NZ_FQUO01000008.1"/>
</dbReference>
<accession>A0A1M5BVA4</accession>